<accession>A0A7Y0K6C8</accession>
<gene>
    <name evidence="3" type="ORF">HHU08_05825</name>
</gene>
<feature type="chain" id="PRO_5038636240" description="DUF4296 domain-containing protein" evidence="2">
    <location>
        <begin position="22"/>
        <end position="129"/>
    </location>
</feature>
<evidence type="ECO:0000313" key="3">
    <source>
        <dbReference type="EMBL" id="NMO76511.1"/>
    </source>
</evidence>
<dbReference type="PROSITE" id="PS51257">
    <property type="entry name" value="PROKAR_LIPOPROTEIN"/>
    <property type="match status" value="1"/>
</dbReference>
<organism evidence="3 4">
    <name type="scientific">Niallia alba</name>
    <dbReference type="NCBI Taxonomy" id="2729105"/>
    <lineage>
        <taxon>Bacteria</taxon>
        <taxon>Bacillati</taxon>
        <taxon>Bacillota</taxon>
        <taxon>Bacilli</taxon>
        <taxon>Bacillales</taxon>
        <taxon>Bacillaceae</taxon>
        <taxon>Niallia</taxon>
    </lineage>
</organism>
<comment type="caution">
    <text evidence="3">The sequence shown here is derived from an EMBL/GenBank/DDBJ whole genome shotgun (WGS) entry which is preliminary data.</text>
</comment>
<name>A0A7Y0K6C8_9BACI</name>
<dbReference type="AlphaFoldDB" id="A0A7Y0K6C8"/>
<evidence type="ECO:0000256" key="2">
    <source>
        <dbReference type="SAM" id="SignalP"/>
    </source>
</evidence>
<proteinExistence type="predicted"/>
<evidence type="ECO:0000313" key="4">
    <source>
        <dbReference type="Proteomes" id="UP000588491"/>
    </source>
</evidence>
<feature type="region of interest" description="Disordered" evidence="1">
    <location>
        <begin position="24"/>
        <end position="43"/>
    </location>
</feature>
<evidence type="ECO:0000256" key="1">
    <source>
        <dbReference type="SAM" id="MobiDB-lite"/>
    </source>
</evidence>
<dbReference type="RefSeq" id="WP_169188019.1">
    <property type="nucleotide sequence ID" value="NZ_JABBPK010000001.1"/>
</dbReference>
<keyword evidence="2" id="KW-0732">Signal</keyword>
<dbReference type="Proteomes" id="UP000588491">
    <property type="component" value="Unassembled WGS sequence"/>
</dbReference>
<keyword evidence="4" id="KW-1185">Reference proteome</keyword>
<evidence type="ECO:0008006" key="5">
    <source>
        <dbReference type="Google" id="ProtNLM"/>
    </source>
</evidence>
<dbReference type="EMBL" id="JABBPK010000001">
    <property type="protein sequence ID" value="NMO76511.1"/>
    <property type="molecule type" value="Genomic_DNA"/>
</dbReference>
<protein>
    <recommendedName>
        <fullName evidence="5">DUF4296 domain-containing protein</fullName>
    </recommendedName>
</protein>
<sequence>MKYLSLFMVAFLFLLAGCGNSAEEKKEETVKEESNATQETKAKELTDEDKKFIALLEKGEYQTIIDETIGLGSDAQVNFYFLANAFKAVPDYSLSQTYLNKSKYIPAEIEDEVNKLKEDIDANLEKEGA</sequence>
<feature type="signal peptide" evidence="2">
    <location>
        <begin position="1"/>
        <end position="21"/>
    </location>
</feature>
<reference evidence="3 4" key="1">
    <citation type="submission" date="2020-04" db="EMBL/GenBank/DDBJ databases">
        <title>Bacillus sp. UniB3 isolated from commercial digestive syrup.</title>
        <authorList>
            <person name="Thorat V."/>
            <person name="Kirdat K."/>
            <person name="Tiwarekar B."/>
            <person name="Yadav A."/>
        </authorList>
    </citation>
    <scope>NUCLEOTIDE SEQUENCE [LARGE SCALE GENOMIC DNA]</scope>
    <source>
        <strain evidence="3 4">UniB3</strain>
    </source>
</reference>